<dbReference type="RefSeq" id="WP_145038930.1">
    <property type="nucleotide sequence ID" value="NZ_CP036347.1"/>
</dbReference>
<name>A0A517WAJ6_9PLAN</name>
<organism evidence="1 2">
    <name type="scientific">Gimesia chilikensis</name>
    <dbReference type="NCBI Taxonomy" id="2605989"/>
    <lineage>
        <taxon>Bacteria</taxon>
        <taxon>Pseudomonadati</taxon>
        <taxon>Planctomycetota</taxon>
        <taxon>Planctomycetia</taxon>
        <taxon>Planctomycetales</taxon>
        <taxon>Planctomycetaceae</taxon>
        <taxon>Gimesia</taxon>
    </lineage>
</organism>
<proteinExistence type="predicted"/>
<dbReference type="AlphaFoldDB" id="A0A517WAJ6"/>
<evidence type="ECO:0000313" key="2">
    <source>
        <dbReference type="Proteomes" id="UP000320722"/>
    </source>
</evidence>
<sequence>MSNLITFLLNVSMVVSGAGTQEDFCDLHLDADCNPSELQMLESTVNSDDNIIHQGVDVDERMLEKYSNLV</sequence>
<dbReference type="Proteomes" id="UP000320722">
    <property type="component" value="Chromosome"/>
</dbReference>
<protein>
    <submittedName>
        <fullName evidence="1">Uncharacterized protein</fullName>
    </submittedName>
</protein>
<accession>A0A517WAJ6</accession>
<gene>
    <name evidence="1" type="ORF">V6x_19700</name>
</gene>
<reference evidence="1 2" key="1">
    <citation type="submission" date="2019-02" db="EMBL/GenBank/DDBJ databases">
        <title>Deep-cultivation of Planctomycetes and their phenomic and genomic characterization uncovers novel biology.</title>
        <authorList>
            <person name="Wiegand S."/>
            <person name="Jogler M."/>
            <person name="Boedeker C."/>
            <person name="Pinto D."/>
            <person name="Vollmers J."/>
            <person name="Rivas-Marin E."/>
            <person name="Kohn T."/>
            <person name="Peeters S.H."/>
            <person name="Heuer A."/>
            <person name="Rast P."/>
            <person name="Oberbeckmann S."/>
            <person name="Bunk B."/>
            <person name="Jeske O."/>
            <person name="Meyerdierks A."/>
            <person name="Storesund J.E."/>
            <person name="Kallscheuer N."/>
            <person name="Luecker S."/>
            <person name="Lage O.M."/>
            <person name="Pohl T."/>
            <person name="Merkel B.J."/>
            <person name="Hornburger P."/>
            <person name="Mueller R.-W."/>
            <person name="Bruemmer F."/>
            <person name="Labrenz M."/>
            <person name="Spormann A.M."/>
            <person name="Op den Camp H."/>
            <person name="Overmann J."/>
            <person name="Amann R."/>
            <person name="Jetten M.S.M."/>
            <person name="Mascher T."/>
            <person name="Medema M.H."/>
            <person name="Devos D.P."/>
            <person name="Kaster A.-K."/>
            <person name="Ovreas L."/>
            <person name="Rohde M."/>
            <person name="Galperin M.Y."/>
            <person name="Jogler C."/>
        </authorList>
    </citation>
    <scope>NUCLEOTIDE SEQUENCE [LARGE SCALE GENOMIC DNA]</scope>
    <source>
        <strain evidence="1 2">V6</strain>
    </source>
</reference>
<dbReference type="EMBL" id="CP036347">
    <property type="protein sequence ID" value="QDU02268.1"/>
    <property type="molecule type" value="Genomic_DNA"/>
</dbReference>
<evidence type="ECO:0000313" key="1">
    <source>
        <dbReference type="EMBL" id="QDU02268.1"/>
    </source>
</evidence>